<evidence type="ECO:0000313" key="9">
    <source>
        <dbReference type="EMBL" id="WAS94293.1"/>
    </source>
</evidence>
<reference evidence="9" key="1">
    <citation type="submission" date="2022-11" db="EMBL/GenBank/DDBJ databases">
        <title>Minimal conservation of predation-associated metabolite biosynthetic gene clusters underscores biosynthetic potential of Myxococcota including descriptions for ten novel species: Archangium lansinium sp. nov., Myxococcus landrumus sp. nov., Nannocystis bai.</title>
        <authorList>
            <person name="Ahearne A."/>
            <person name="Stevens C."/>
            <person name="Dowd S."/>
        </authorList>
    </citation>
    <scope>NUCLEOTIDE SEQUENCE</scope>
    <source>
        <strain evidence="9">Fl3</strain>
    </source>
</reference>
<dbReference type="SUPFAM" id="SSF56770">
    <property type="entry name" value="HydA/Nqo6-like"/>
    <property type="match status" value="1"/>
</dbReference>
<comment type="cofactor">
    <cofactor evidence="1">
        <name>[4Fe-4S] cluster</name>
        <dbReference type="ChEBI" id="CHEBI:49883"/>
    </cofactor>
</comment>
<evidence type="ECO:0000256" key="6">
    <source>
        <dbReference type="ARBA" id="ARBA00023004"/>
    </source>
</evidence>
<name>A0ABY7H554_9BACT</name>
<dbReference type="PANTHER" id="PTHR42989">
    <property type="entry name" value="HYDROGENASE-4 COMPONENT I"/>
    <property type="match status" value="1"/>
</dbReference>
<gene>
    <name evidence="9" type="ORF">O0S08_49865</name>
</gene>
<keyword evidence="6" id="KW-0408">Iron</keyword>
<dbReference type="PROSITE" id="PS00198">
    <property type="entry name" value="4FE4S_FER_1"/>
    <property type="match status" value="1"/>
</dbReference>
<keyword evidence="10" id="KW-1185">Reference proteome</keyword>
<evidence type="ECO:0000256" key="2">
    <source>
        <dbReference type="ARBA" id="ARBA00009173"/>
    </source>
</evidence>
<comment type="similarity">
    <text evidence="3">Belongs to the FrhG family.</text>
</comment>
<dbReference type="InterPro" id="IPR006137">
    <property type="entry name" value="NADH_UbQ_OxRdtase-like_20kDa"/>
</dbReference>
<dbReference type="PANTHER" id="PTHR42989:SF1">
    <property type="entry name" value="FORMATE HYDROGENLYASE SUBUNIT 7-RELATED"/>
    <property type="match status" value="1"/>
</dbReference>
<comment type="similarity">
    <text evidence="2">Belongs to the complex I 20 kDa subunit family.</text>
</comment>
<feature type="domain" description="4Fe-4S ferredoxin-type" evidence="8">
    <location>
        <begin position="29"/>
        <end position="54"/>
    </location>
</feature>
<keyword evidence="5" id="KW-0479">Metal-binding</keyword>
<dbReference type="EMBL" id="CP114040">
    <property type="protein sequence ID" value="WAS94293.1"/>
    <property type="molecule type" value="Genomic_DNA"/>
</dbReference>
<dbReference type="PROSITE" id="PS51379">
    <property type="entry name" value="4FE4S_FER_2"/>
    <property type="match status" value="2"/>
</dbReference>
<keyword evidence="4" id="KW-0004">4Fe-4S</keyword>
<protein>
    <recommendedName>
        <fullName evidence="8">4Fe-4S ferredoxin-type domain-containing protein</fullName>
    </recommendedName>
</protein>
<organism evidence="9 10">
    <name type="scientific">Nannocystis punicea</name>
    <dbReference type="NCBI Taxonomy" id="2995304"/>
    <lineage>
        <taxon>Bacteria</taxon>
        <taxon>Pseudomonadati</taxon>
        <taxon>Myxococcota</taxon>
        <taxon>Polyangia</taxon>
        <taxon>Nannocystales</taxon>
        <taxon>Nannocystaceae</taxon>
        <taxon>Nannocystis</taxon>
    </lineage>
</organism>
<dbReference type="RefSeq" id="WP_269036630.1">
    <property type="nucleotide sequence ID" value="NZ_CP114040.1"/>
</dbReference>
<evidence type="ECO:0000256" key="5">
    <source>
        <dbReference type="ARBA" id="ARBA00022723"/>
    </source>
</evidence>
<dbReference type="Pfam" id="PF01058">
    <property type="entry name" value="Oxidored_q6"/>
    <property type="match status" value="1"/>
</dbReference>
<proteinExistence type="inferred from homology"/>
<dbReference type="Gene3D" id="3.40.50.12280">
    <property type="match status" value="1"/>
</dbReference>
<evidence type="ECO:0000256" key="3">
    <source>
        <dbReference type="ARBA" id="ARBA00010870"/>
    </source>
</evidence>
<dbReference type="Proteomes" id="UP001164459">
    <property type="component" value="Chromosome"/>
</dbReference>
<keyword evidence="7" id="KW-0411">Iron-sulfur</keyword>
<evidence type="ECO:0000256" key="4">
    <source>
        <dbReference type="ARBA" id="ARBA00022485"/>
    </source>
</evidence>
<dbReference type="InterPro" id="IPR017900">
    <property type="entry name" value="4Fe4S_Fe_S_CS"/>
</dbReference>
<evidence type="ECO:0000256" key="1">
    <source>
        <dbReference type="ARBA" id="ARBA00001966"/>
    </source>
</evidence>
<evidence type="ECO:0000259" key="8">
    <source>
        <dbReference type="PROSITE" id="PS51379"/>
    </source>
</evidence>
<feature type="domain" description="4Fe-4S ferredoxin-type" evidence="8">
    <location>
        <begin position="59"/>
        <end position="88"/>
    </location>
</feature>
<dbReference type="InterPro" id="IPR017896">
    <property type="entry name" value="4Fe4S_Fe-S-bd"/>
</dbReference>
<dbReference type="SUPFAM" id="SSF54862">
    <property type="entry name" value="4Fe-4S ferredoxins"/>
    <property type="match status" value="1"/>
</dbReference>
<dbReference type="Gene3D" id="3.30.70.20">
    <property type="match status" value="1"/>
</dbReference>
<dbReference type="InterPro" id="IPR052375">
    <property type="entry name" value="Complex_I_20kDa-like"/>
</dbReference>
<evidence type="ECO:0000256" key="7">
    <source>
        <dbReference type="ARBA" id="ARBA00023014"/>
    </source>
</evidence>
<accession>A0ABY7H554</accession>
<dbReference type="Pfam" id="PF12838">
    <property type="entry name" value="Fer4_7"/>
    <property type="match status" value="1"/>
</dbReference>
<sequence length="250" mass="26371">MLTTLRNLRPLSRRALPDLRAAEAAGFCGLPVLQDRECPPGCGACLPVCPGGALARTGAAIALDLGRCVFCRECVAACPEGKVRFSSEHRLASGTRSGLVIGPERRAPTPTAASAAFRRLYGRSLKLHRLVLGGCDGCDRELRACADGHFDMGRWGIDWVDEARDADGLVVSGPLVDDDDDARLRRTWAAIAGPKVLVAVGACAIGGGPHHDLADARGFFREHAPDLFLPGCPPHPLAFIHGVLDSLGVA</sequence>
<evidence type="ECO:0000313" key="10">
    <source>
        <dbReference type="Proteomes" id="UP001164459"/>
    </source>
</evidence>